<protein>
    <recommendedName>
        <fullName evidence="7">WD repeat domain 49</fullName>
    </recommendedName>
</protein>
<dbReference type="Pfam" id="PF00400">
    <property type="entry name" value="WD40"/>
    <property type="match status" value="6"/>
</dbReference>
<dbReference type="InterPro" id="IPR020472">
    <property type="entry name" value="WD40_PAC1"/>
</dbReference>
<evidence type="ECO:0000256" key="4">
    <source>
        <dbReference type="SAM" id="MobiDB-lite"/>
    </source>
</evidence>
<dbReference type="InterPro" id="IPR001680">
    <property type="entry name" value="WD40_rpt"/>
</dbReference>
<feature type="repeat" description="WD" evidence="3">
    <location>
        <begin position="354"/>
        <end position="395"/>
    </location>
</feature>
<dbReference type="PRINTS" id="PR00320">
    <property type="entry name" value="GPROTEINBRPT"/>
</dbReference>
<dbReference type="PROSITE" id="PS50082">
    <property type="entry name" value="WD_REPEATS_2"/>
    <property type="match status" value="5"/>
</dbReference>
<sequence>MPQYNKLIVGTGYQNVLYTARSPVNLQICVHFYSLPLLITVKCLAASHCVFFHRDREIQFYEMSSLEPYCQVNSLETVPLVLDYCYTGQDECTILYGDTQGCVNIILMTSVGETLRTWKKMAKTENVPNIGMDSAVHAANITYIRWKVHEDWVTKMKYFQNFRAIVSSSNHEASALVIGCVLPSMNIEQQLREIKEVCHEGKTKKVHPGVGSPQPRAACDRTIFVVHKGVMTFDLCRKHNLLVTGGMDRLIRMWNPYVPGKPTGLLKGHCTPICYLSISSEDSKIFSVSTDKTVKIWDIMDQTCLFTAHPKASLIHGDISACLYSPLLKSLYVATDSVARLTLRTRPQPHGNSTVSHKEPVLCCGYSEEFRQVVSGTEGSVVKVWDFDTGMQQFEFGEAHGHCAITCLTFDSKGRRLVTGGRDGCLKIWNFNNGQCLKILRRDGECPDICDCTYLKVHNNAFVMSVGWGRKVDIYLDSPEDSHHIQKPQPSWRDDLKKGHREDILCIAKCPPALLATSSYDGEIIVWNLVSGHIHCRFLTPLPKDGGDNGQGVERSVQSMVFLKTRTLRDEFSSAACLISSGPHGCIFWWNILNGGRFIGMFECSKFKQQITKLAVSADDSMLYAADQGGYIYIYEITSFALRPIQKAPKTTNCWRAHIKSITGLQIVDSDQVLLTSSTDCTVRLWSRNGEFIGTFGQLDRWSVHTPSSWKHPGVPYEVLVDPLSMPTHSVLDRERDKAGCSDQDETDDPPTDEALRLTTSEVQLQLDEDRQSKLRHPPLCISDGDIEREISSAFLPAQPGKRLRHEIFKHANKLLHHGSPKACATLKCFDIDDVSSTCKRPDLPLSGSDPVIPGSVQDEPAES</sequence>
<dbReference type="Gene3D" id="2.130.10.10">
    <property type="entry name" value="YVTN repeat-like/Quinoprotein amine dehydrogenase"/>
    <property type="match status" value="4"/>
</dbReference>
<evidence type="ECO:0000256" key="3">
    <source>
        <dbReference type="PROSITE-ProRule" id="PRU00221"/>
    </source>
</evidence>
<evidence type="ECO:0000256" key="1">
    <source>
        <dbReference type="ARBA" id="ARBA00022574"/>
    </source>
</evidence>
<name>A0AAY4E378_9TELE</name>
<reference evidence="5 6" key="1">
    <citation type="submission" date="2020-06" db="EMBL/GenBank/DDBJ databases">
        <authorList>
            <consortium name="Wellcome Sanger Institute Data Sharing"/>
        </authorList>
    </citation>
    <scope>NUCLEOTIDE SEQUENCE [LARGE SCALE GENOMIC DNA]</scope>
</reference>
<accession>A0AAY4E378</accession>
<dbReference type="PROSITE" id="PS50294">
    <property type="entry name" value="WD_REPEATS_REGION"/>
    <property type="match status" value="3"/>
</dbReference>
<evidence type="ECO:0000313" key="5">
    <source>
        <dbReference type="Ensembl" id="ENSDCDP00010052207.1"/>
    </source>
</evidence>
<feature type="repeat" description="WD" evidence="3">
    <location>
        <begin position="266"/>
        <end position="307"/>
    </location>
</feature>
<keyword evidence="6" id="KW-1185">Reference proteome</keyword>
<reference evidence="5" key="3">
    <citation type="submission" date="2025-09" db="UniProtKB">
        <authorList>
            <consortium name="Ensembl"/>
        </authorList>
    </citation>
    <scope>IDENTIFICATION</scope>
</reference>
<feature type="compositionally biased region" description="Acidic residues" evidence="4">
    <location>
        <begin position="743"/>
        <end position="752"/>
    </location>
</feature>
<dbReference type="Proteomes" id="UP000694580">
    <property type="component" value="Chromosome 19"/>
</dbReference>
<keyword evidence="1 3" id="KW-0853">WD repeat</keyword>
<dbReference type="PANTHER" id="PTHR44324">
    <property type="entry name" value="WD40 REPEAT DOMAIN 95"/>
    <property type="match status" value="1"/>
</dbReference>
<dbReference type="InterPro" id="IPR036322">
    <property type="entry name" value="WD40_repeat_dom_sf"/>
</dbReference>
<feature type="region of interest" description="Disordered" evidence="4">
    <location>
        <begin position="733"/>
        <end position="754"/>
    </location>
</feature>
<gene>
    <name evidence="5" type="primary">wdr95</name>
</gene>
<feature type="repeat" description="WD" evidence="3">
    <location>
        <begin position="497"/>
        <end position="529"/>
    </location>
</feature>
<dbReference type="SUPFAM" id="SSF50978">
    <property type="entry name" value="WD40 repeat-like"/>
    <property type="match status" value="1"/>
</dbReference>
<evidence type="ECO:0000313" key="6">
    <source>
        <dbReference type="Proteomes" id="UP000694580"/>
    </source>
</evidence>
<dbReference type="SMART" id="SM00320">
    <property type="entry name" value="WD40"/>
    <property type="match status" value="7"/>
</dbReference>
<keyword evidence="2" id="KW-0677">Repeat</keyword>
<dbReference type="AlphaFoldDB" id="A0AAY4E378"/>
<dbReference type="PROSITE" id="PS00678">
    <property type="entry name" value="WD_REPEATS_1"/>
    <property type="match status" value="3"/>
</dbReference>
<feature type="region of interest" description="Disordered" evidence="4">
    <location>
        <begin position="840"/>
        <end position="864"/>
    </location>
</feature>
<reference evidence="5" key="2">
    <citation type="submission" date="2025-08" db="UniProtKB">
        <authorList>
            <consortium name="Ensembl"/>
        </authorList>
    </citation>
    <scope>IDENTIFICATION</scope>
</reference>
<dbReference type="GeneTree" id="ENSGT00940000162967"/>
<evidence type="ECO:0008006" key="7">
    <source>
        <dbReference type="Google" id="ProtNLM"/>
    </source>
</evidence>
<dbReference type="InterPro" id="IPR051242">
    <property type="entry name" value="WD-EF-hand_domain"/>
</dbReference>
<dbReference type="InterPro" id="IPR019775">
    <property type="entry name" value="WD40_repeat_CS"/>
</dbReference>
<feature type="repeat" description="WD" evidence="3">
    <location>
        <begin position="405"/>
        <end position="439"/>
    </location>
</feature>
<feature type="repeat" description="WD" evidence="3">
    <location>
        <begin position="655"/>
        <end position="687"/>
    </location>
</feature>
<dbReference type="InterPro" id="IPR015943">
    <property type="entry name" value="WD40/YVTN_repeat-like_dom_sf"/>
</dbReference>
<evidence type="ECO:0000256" key="2">
    <source>
        <dbReference type="ARBA" id="ARBA00022737"/>
    </source>
</evidence>
<organism evidence="5 6">
    <name type="scientific">Denticeps clupeoides</name>
    <name type="common">denticle herring</name>
    <dbReference type="NCBI Taxonomy" id="299321"/>
    <lineage>
        <taxon>Eukaryota</taxon>
        <taxon>Metazoa</taxon>
        <taxon>Chordata</taxon>
        <taxon>Craniata</taxon>
        <taxon>Vertebrata</taxon>
        <taxon>Euteleostomi</taxon>
        <taxon>Actinopterygii</taxon>
        <taxon>Neopterygii</taxon>
        <taxon>Teleostei</taxon>
        <taxon>Clupei</taxon>
        <taxon>Clupeiformes</taxon>
        <taxon>Denticipitoidei</taxon>
        <taxon>Denticipitidae</taxon>
        <taxon>Denticeps</taxon>
    </lineage>
</organism>
<proteinExistence type="predicted"/>
<dbReference type="Ensembl" id="ENSDCDT00010062689.1">
    <property type="protein sequence ID" value="ENSDCDP00010052207.1"/>
    <property type="gene ID" value="ENSDCDG00010030574.1"/>
</dbReference>
<dbReference type="PANTHER" id="PTHR44324:SF4">
    <property type="entry name" value="WD40 REPEAT DOMAIN 95"/>
    <property type="match status" value="1"/>
</dbReference>